<dbReference type="AlphaFoldDB" id="A0A0F9TK08"/>
<name>A0A0F9TK08_9ZZZZ</name>
<organism evidence="1">
    <name type="scientific">marine sediment metagenome</name>
    <dbReference type="NCBI Taxonomy" id="412755"/>
    <lineage>
        <taxon>unclassified sequences</taxon>
        <taxon>metagenomes</taxon>
        <taxon>ecological metagenomes</taxon>
    </lineage>
</organism>
<comment type="caution">
    <text evidence="1">The sequence shown here is derived from an EMBL/GenBank/DDBJ whole genome shotgun (WGS) entry which is preliminary data.</text>
</comment>
<gene>
    <name evidence="1" type="ORF">LCGC14_0318240</name>
</gene>
<accession>A0A0F9TK08</accession>
<evidence type="ECO:0000313" key="1">
    <source>
        <dbReference type="EMBL" id="KKN81565.1"/>
    </source>
</evidence>
<reference evidence="1" key="1">
    <citation type="journal article" date="2015" name="Nature">
        <title>Complex archaea that bridge the gap between prokaryotes and eukaryotes.</title>
        <authorList>
            <person name="Spang A."/>
            <person name="Saw J.H."/>
            <person name="Jorgensen S.L."/>
            <person name="Zaremba-Niedzwiedzka K."/>
            <person name="Martijn J."/>
            <person name="Lind A.E."/>
            <person name="van Eijk R."/>
            <person name="Schleper C."/>
            <person name="Guy L."/>
            <person name="Ettema T.J."/>
        </authorList>
    </citation>
    <scope>NUCLEOTIDE SEQUENCE</scope>
</reference>
<proteinExistence type="predicted"/>
<protein>
    <submittedName>
        <fullName evidence="1">Uncharacterized protein</fullName>
    </submittedName>
</protein>
<dbReference type="EMBL" id="LAZR01000213">
    <property type="protein sequence ID" value="KKN81565.1"/>
    <property type="molecule type" value="Genomic_DNA"/>
</dbReference>
<sequence>MDHTDYKWTIGGRISRFLSRWGEWPVVEAVRAVNPDAKITNPWTSGRHWLCAYCRELNTTSWLEKICTEIHCGHCHGVNTVVLKGGRR</sequence>